<proteinExistence type="predicted"/>
<reference evidence="2 3" key="1">
    <citation type="submission" date="2023-09" db="EMBL/GenBank/DDBJ databases">
        <title>Microbacterium fusihabitans sp. nov., Microbacterium phycihabitans sp. nov., and Microbacterium cervinum sp. nov., isolated from dried seaweeds of beach.</title>
        <authorList>
            <person name="Lee S.D."/>
        </authorList>
    </citation>
    <scope>NUCLEOTIDE SEQUENCE [LARGE SCALE GENOMIC DNA]</scope>
    <source>
        <strain evidence="2 3">KSW2-21</strain>
    </source>
</reference>
<keyword evidence="1" id="KW-1133">Transmembrane helix</keyword>
<keyword evidence="3" id="KW-1185">Reference proteome</keyword>
<protein>
    <recommendedName>
        <fullName evidence="4">Integral membrane protein</fullName>
    </recommendedName>
</protein>
<keyword evidence="1" id="KW-0812">Transmembrane</keyword>
<accession>A0ABU3RU72</accession>
<name>A0ABU3RU72_9MICO</name>
<feature type="transmembrane region" description="Helical" evidence="1">
    <location>
        <begin position="78"/>
        <end position="98"/>
    </location>
</feature>
<evidence type="ECO:0000313" key="2">
    <source>
        <dbReference type="EMBL" id="MDU0326337.1"/>
    </source>
</evidence>
<keyword evidence="1" id="KW-0472">Membrane</keyword>
<evidence type="ECO:0000256" key="1">
    <source>
        <dbReference type="SAM" id="Phobius"/>
    </source>
</evidence>
<feature type="transmembrane region" description="Helical" evidence="1">
    <location>
        <begin position="26"/>
        <end position="45"/>
    </location>
</feature>
<comment type="caution">
    <text evidence="2">The sequence shown here is derived from an EMBL/GenBank/DDBJ whole genome shotgun (WGS) entry which is preliminary data.</text>
</comment>
<organism evidence="2 3">
    <name type="scientific">Microbacterium algihabitans</name>
    <dbReference type="NCBI Taxonomy" id="3075992"/>
    <lineage>
        <taxon>Bacteria</taxon>
        <taxon>Bacillati</taxon>
        <taxon>Actinomycetota</taxon>
        <taxon>Actinomycetes</taxon>
        <taxon>Micrococcales</taxon>
        <taxon>Microbacteriaceae</taxon>
        <taxon>Microbacterium</taxon>
    </lineage>
</organism>
<evidence type="ECO:0000313" key="3">
    <source>
        <dbReference type="Proteomes" id="UP001256673"/>
    </source>
</evidence>
<evidence type="ECO:0008006" key="4">
    <source>
        <dbReference type="Google" id="ProtNLM"/>
    </source>
</evidence>
<sequence length="136" mass="13269">MARDRHGLSVSAAGAAPVDRSGRARVFAYIVMPIVALLGIGFLVLGASTAVFLVAGATLVVLAILGLIAARGARAGRLGALVVAAVGIVVTLIVGASTTSATGDTELMSAAALAFSIAAAALAVFLIGQAAATRRG</sequence>
<dbReference type="RefSeq" id="WP_316000959.1">
    <property type="nucleotide sequence ID" value="NZ_JAWDIU010000001.1"/>
</dbReference>
<gene>
    <name evidence="2" type="ORF">RWH43_06145</name>
</gene>
<feature type="transmembrane region" description="Helical" evidence="1">
    <location>
        <begin position="110"/>
        <end position="132"/>
    </location>
</feature>
<dbReference type="Proteomes" id="UP001256673">
    <property type="component" value="Unassembled WGS sequence"/>
</dbReference>
<dbReference type="EMBL" id="JAWDIU010000001">
    <property type="protein sequence ID" value="MDU0326337.1"/>
    <property type="molecule type" value="Genomic_DNA"/>
</dbReference>
<feature type="transmembrane region" description="Helical" evidence="1">
    <location>
        <begin position="51"/>
        <end position="71"/>
    </location>
</feature>